<dbReference type="Proteomes" id="UP000660339">
    <property type="component" value="Unassembled WGS sequence"/>
</dbReference>
<dbReference type="AlphaFoldDB" id="A0A8J3LIL0"/>
<proteinExistence type="predicted"/>
<dbReference type="EMBL" id="BONJ01000046">
    <property type="protein sequence ID" value="GIG18988.1"/>
    <property type="molecule type" value="Genomic_DNA"/>
</dbReference>
<comment type="caution">
    <text evidence="1">The sequence shown here is derived from an EMBL/GenBank/DDBJ whole genome shotgun (WGS) entry which is preliminary data.</text>
</comment>
<sequence>MYLVIAIVDTPGHLAELETVRRRLVEGAAGTDRLEHVYLAIRPGGIACSLYLRAEDEGQARQLAEQLVRRTMATLPGLDQWSLHLLWNR</sequence>
<evidence type="ECO:0000313" key="1">
    <source>
        <dbReference type="EMBL" id="GIG18988.1"/>
    </source>
</evidence>
<gene>
    <name evidence="1" type="ORF">Cme02nite_73200</name>
</gene>
<reference evidence="1" key="1">
    <citation type="submission" date="2021-01" db="EMBL/GenBank/DDBJ databases">
        <title>Whole genome shotgun sequence of Catellatospora methionotrophica NBRC 14553.</title>
        <authorList>
            <person name="Komaki H."/>
            <person name="Tamura T."/>
        </authorList>
    </citation>
    <scope>NUCLEOTIDE SEQUENCE</scope>
    <source>
        <strain evidence="1">NBRC 14553</strain>
    </source>
</reference>
<name>A0A8J3LIL0_9ACTN</name>
<accession>A0A8J3LIL0</accession>
<evidence type="ECO:0000313" key="2">
    <source>
        <dbReference type="Proteomes" id="UP000660339"/>
    </source>
</evidence>
<keyword evidence="2" id="KW-1185">Reference proteome</keyword>
<dbReference type="RefSeq" id="WP_166388217.1">
    <property type="nucleotide sequence ID" value="NZ_BAAATT010000008.1"/>
</dbReference>
<organism evidence="1 2">
    <name type="scientific">Catellatospora methionotrophica</name>
    <dbReference type="NCBI Taxonomy" id="121620"/>
    <lineage>
        <taxon>Bacteria</taxon>
        <taxon>Bacillati</taxon>
        <taxon>Actinomycetota</taxon>
        <taxon>Actinomycetes</taxon>
        <taxon>Micromonosporales</taxon>
        <taxon>Micromonosporaceae</taxon>
        <taxon>Catellatospora</taxon>
    </lineage>
</organism>
<protein>
    <submittedName>
        <fullName evidence="1">Uncharacterized protein</fullName>
    </submittedName>
</protein>